<evidence type="ECO:0000313" key="1">
    <source>
        <dbReference type="EMBL" id="MBN0987593.1"/>
    </source>
</evidence>
<dbReference type="Proteomes" id="UP000760472">
    <property type="component" value="Unassembled WGS sequence"/>
</dbReference>
<organism evidence="1 2">
    <name type="scientific">Amphritea pacifica</name>
    <dbReference type="NCBI Taxonomy" id="2811233"/>
    <lineage>
        <taxon>Bacteria</taxon>
        <taxon>Pseudomonadati</taxon>
        <taxon>Pseudomonadota</taxon>
        <taxon>Gammaproteobacteria</taxon>
        <taxon>Oceanospirillales</taxon>
        <taxon>Oceanospirillaceae</taxon>
        <taxon>Amphritea</taxon>
    </lineage>
</organism>
<comment type="caution">
    <text evidence="1">The sequence shown here is derived from an EMBL/GenBank/DDBJ whole genome shotgun (WGS) entry which is preliminary data.</text>
</comment>
<sequence length="52" mass="5875">MSDTLIDIPLGQQNSDTVNNRFQISLTGQFYYRPVIWMRLAWSPGESVIASG</sequence>
<name>A0ABS2W7C9_9GAMM</name>
<dbReference type="EMBL" id="JAFFZP010000012">
    <property type="protein sequence ID" value="MBN0987593.1"/>
    <property type="molecule type" value="Genomic_DNA"/>
</dbReference>
<reference evidence="1 2" key="1">
    <citation type="submission" date="2021-02" db="EMBL/GenBank/DDBJ databases">
        <title>A novel species of genus Amphritea isolated from a fishpond in China.</title>
        <authorList>
            <person name="Lu H."/>
        </authorList>
    </citation>
    <scope>NUCLEOTIDE SEQUENCE [LARGE SCALE GENOMIC DNA]</scope>
    <source>
        <strain evidence="1 2">RP18W</strain>
    </source>
</reference>
<dbReference type="RefSeq" id="WP_205210900.1">
    <property type="nucleotide sequence ID" value="NZ_JAFFZO010000019.1"/>
</dbReference>
<accession>A0ABS2W7C9</accession>
<gene>
    <name evidence="1" type="ORF">JW498_09480</name>
</gene>
<keyword evidence="2" id="KW-1185">Reference proteome</keyword>
<protein>
    <submittedName>
        <fullName evidence="1">Uncharacterized protein</fullName>
    </submittedName>
</protein>
<proteinExistence type="predicted"/>
<evidence type="ECO:0000313" key="2">
    <source>
        <dbReference type="Proteomes" id="UP000760472"/>
    </source>
</evidence>